<name>A0A1E7ZF63_9ALTE</name>
<dbReference type="STRING" id="1656094.BFC18_05480"/>
<evidence type="ECO:0000256" key="5">
    <source>
        <dbReference type="SAM" id="Phobius"/>
    </source>
</evidence>
<feature type="transmembrane region" description="Helical" evidence="5">
    <location>
        <begin position="205"/>
        <end position="234"/>
    </location>
</feature>
<evidence type="ECO:0000313" key="7">
    <source>
        <dbReference type="EMBL" id="OFC72151.1"/>
    </source>
</evidence>
<proteinExistence type="predicted"/>
<feature type="transmembrane region" description="Helical" evidence="5">
    <location>
        <begin position="12"/>
        <end position="31"/>
    </location>
</feature>
<sequence length="432" mass="47634">MKLTYGSLLKIVLLTSIAYYCGFLFFALRLVESGSLSHGTELMESNASGSSIKQVIGLILFGISGVLVVRLGKYRLFFILKENLAWMLLIGYLAFSISWSVEPTISMRRIIGLLTVIFTCLALCLYFQPSTLLILIADAIVLAACIGLVLFVVNPTMATAYFSDRGLSFVGMFFDKNAGARAYAYAFIILVSLNQRVTKVYLCKLAILGGCLIFAKSASAAILLLGGLGIVFLLKNMQSSEPKKNLKHSVIFCLILGTGALLASWLYPYVLELFGRDANLTNRTIIWELLSIEIAEKPVYGYGFGAFWASTAVNDFVERWGFIGNAHSGYYEMLLNGGFIGLCLLCFLMLVVLVQAFSLYNKGNSVGTAIVVIALLQYLANYVGYVFLNYNNFDMFLFCLLAFSPIAIKLYGEEETAEDNNYKSTPHLNPVS</sequence>
<organism evidence="7 8">
    <name type="scientific">Alteromonas confluentis</name>
    <dbReference type="NCBI Taxonomy" id="1656094"/>
    <lineage>
        <taxon>Bacteria</taxon>
        <taxon>Pseudomonadati</taxon>
        <taxon>Pseudomonadota</taxon>
        <taxon>Gammaproteobacteria</taxon>
        <taxon>Alteromonadales</taxon>
        <taxon>Alteromonadaceae</taxon>
        <taxon>Alteromonas/Salinimonas group</taxon>
        <taxon>Alteromonas</taxon>
    </lineage>
</organism>
<dbReference type="Pfam" id="PF04932">
    <property type="entry name" value="Wzy_C"/>
    <property type="match status" value="1"/>
</dbReference>
<reference evidence="7 8" key="1">
    <citation type="submission" date="2016-08" db="EMBL/GenBank/DDBJ databases">
        <authorList>
            <person name="Seilhamer J.J."/>
        </authorList>
    </citation>
    <scope>NUCLEOTIDE SEQUENCE [LARGE SCALE GENOMIC DNA]</scope>
    <source>
        <strain evidence="7 8">KCTC 42603</strain>
    </source>
</reference>
<dbReference type="PANTHER" id="PTHR37422">
    <property type="entry name" value="TEICHURONIC ACID BIOSYNTHESIS PROTEIN TUAE"/>
    <property type="match status" value="1"/>
</dbReference>
<keyword evidence="2 5" id="KW-0812">Transmembrane</keyword>
<dbReference type="InterPro" id="IPR007016">
    <property type="entry name" value="O-antigen_ligase-rel_domated"/>
</dbReference>
<feature type="transmembrane region" description="Helical" evidence="5">
    <location>
        <begin position="338"/>
        <end position="360"/>
    </location>
</feature>
<dbReference type="GO" id="GO:0016020">
    <property type="term" value="C:membrane"/>
    <property type="evidence" value="ECO:0007669"/>
    <property type="project" value="UniProtKB-SubCell"/>
</dbReference>
<feature type="transmembrane region" description="Helical" evidence="5">
    <location>
        <begin position="107"/>
        <end position="127"/>
    </location>
</feature>
<feature type="transmembrane region" description="Helical" evidence="5">
    <location>
        <begin position="84"/>
        <end position="101"/>
    </location>
</feature>
<evidence type="ECO:0000313" key="8">
    <source>
        <dbReference type="Proteomes" id="UP000175691"/>
    </source>
</evidence>
<feature type="transmembrane region" description="Helical" evidence="5">
    <location>
        <begin position="246"/>
        <end position="267"/>
    </location>
</feature>
<comment type="subcellular location">
    <subcellularLocation>
        <location evidence="1">Membrane</location>
        <topology evidence="1">Multi-pass membrane protein</topology>
    </subcellularLocation>
</comment>
<keyword evidence="3 5" id="KW-1133">Transmembrane helix</keyword>
<dbReference type="OrthoDB" id="4391260at2"/>
<dbReference type="AlphaFoldDB" id="A0A1E7ZF63"/>
<evidence type="ECO:0000256" key="4">
    <source>
        <dbReference type="ARBA" id="ARBA00023136"/>
    </source>
</evidence>
<feature type="transmembrane region" description="Helical" evidence="5">
    <location>
        <begin position="132"/>
        <end position="153"/>
    </location>
</feature>
<feature type="domain" description="O-antigen ligase-related" evidence="6">
    <location>
        <begin position="206"/>
        <end position="345"/>
    </location>
</feature>
<gene>
    <name evidence="7" type="ORF">BFC18_05480</name>
</gene>
<evidence type="ECO:0000256" key="3">
    <source>
        <dbReference type="ARBA" id="ARBA00022989"/>
    </source>
</evidence>
<dbReference type="InterPro" id="IPR051533">
    <property type="entry name" value="WaaL-like"/>
</dbReference>
<keyword evidence="4 5" id="KW-0472">Membrane</keyword>
<protein>
    <recommendedName>
        <fullName evidence="6">O-antigen ligase-related domain-containing protein</fullName>
    </recommendedName>
</protein>
<accession>A0A1E7ZF63</accession>
<feature type="transmembrane region" description="Helical" evidence="5">
    <location>
        <begin position="366"/>
        <end position="388"/>
    </location>
</feature>
<dbReference type="EMBL" id="MDHN01000008">
    <property type="protein sequence ID" value="OFC72151.1"/>
    <property type="molecule type" value="Genomic_DNA"/>
</dbReference>
<dbReference type="Proteomes" id="UP000175691">
    <property type="component" value="Unassembled WGS sequence"/>
</dbReference>
<evidence type="ECO:0000256" key="2">
    <source>
        <dbReference type="ARBA" id="ARBA00022692"/>
    </source>
</evidence>
<comment type="caution">
    <text evidence="7">The sequence shown here is derived from an EMBL/GenBank/DDBJ whole genome shotgun (WGS) entry which is preliminary data.</text>
</comment>
<dbReference type="RefSeq" id="WP_070123933.1">
    <property type="nucleotide sequence ID" value="NZ_MDHN01000008.1"/>
</dbReference>
<dbReference type="PANTHER" id="PTHR37422:SF13">
    <property type="entry name" value="LIPOPOLYSACCHARIDE BIOSYNTHESIS PROTEIN PA4999-RELATED"/>
    <property type="match status" value="1"/>
</dbReference>
<evidence type="ECO:0000259" key="6">
    <source>
        <dbReference type="Pfam" id="PF04932"/>
    </source>
</evidence>
<feature type="transmembrane region" description="Helical" evidence="5">
    <location>
        <begin position="51"/>
        <end position="72"/>
    </location>
</feature>
<evidence type="ECO:0000256" key="1">
    <source>
        <dbReference type="ARBA" id="ARBA00004141"/>
    </source>
</evidence>
<keyword evidence="8" id="KW-1185">Reference proteome</keyword>